<comment type="caution">
    <text evidence="4">The sequence shown here is derived from an EMBL/GenBank/DDBJ whole genome shotgun (WGS) entry which is preliminary data.</text>
</comment>
<feature type="active site" description="Acyl-thioester intermediate" evidence="2">
    <location>
        <position position="286"/>
    </location>
</feature>
<proteinExistence type="predicted"/>
<sequence>MPLHFVRRRRYGKMKDLTGKLGKLIFPDVEEKKGRRIVIQIVTGLSIALLSIAGMLFYSHQEVKQQQRFRQIKGAGITLPEIPVMPMGAAREESQEGENGNGVEDMGEIDKNAITFTYDWDSLLEANEDVKGWLYLPDTPIDLPVVGTSDNDYYLTHDFWKQKKSTGCPFMDKDTGQWDFNRTVYAHNMGGASDTMFSPLLRFKDEDYFMAHRQLYYTQCYGITAEYQIMAAVKYNAKDTGSWDFRTRNHADMEGYNLWMEQLQEYAIYYAEPDHAPAEILTLSTCDRSEFGKDGRLVIVAGKCQR</sequence>
<name>A0A3A9ALL0_9FIRM</name>
<keyword evidence="3" id="KW-1133">Transmembrane helix</keyword>
<dbReference type="SUPFAM" id="SSF63817">
    <property type="entry name" value="Sortase"/>
    <property type="match status" value="1"/>
</dbReference>
<keyword evidence="3" id="KW-0812">Transmembrane</keyword>
<dbReference type="Proteomes" id="UP000280696">
    <property type="component" value="Unassembled WGS sequence"/>
</dbReference>
<dbReference type="OrthoDB" id="9806013at2"/>
<evidence type="ECO:0000256" key="2">
    <source>
        <dbReference type="PIRSR" id="PIRSR605754-1"/>
    </source>
</evidence>
<evidence type="ECO:0000256" key="1">
    <source>
        <dbReference type="ARBA" id="ARBA00022801"/>
    </source>
</evidence>
<dbReference type="AlphaFoldDB" id="A0A3A9ALL0"/>
<dbReference type="EMBL" id="RAYQ01000028">
    <property type="protein sequence ID" value="RKI88393.1"/>
    <property type="molecule type" value="Genomic_DNA"/>
</dbReference>
<protein>
    <submittedName>
        <fullName evidence="4">Class B sortase</fullName>
    </submittedName>
</protein>
<evidence type="ECO:0000313" key="4">
    <source>
        <dbReference type="EMBL" id="RKI88393.1"/>
    </source>
</evidence>
<dbReference type="InterPro" id="IPR005754">
    <property type="entry name" value="Sortase"/>
</dbReference>
<feature type="transmembrane region" description="Helical" evidence="3">
    <location>
        <begin position="37"/>
        <end position="58"/>
    </location>
</feature>
<organism evidence="4 5">
    <name type="scientific">Parablautia intestinalis</name>
    <dbReference type="NCBI Taxonomy" id="2320100"/>
    <lineage>
        <taxon>Bacteria</taxon>
        <taxon>Bacillati</taxon>
        <taxon>Bacillota</taxon>
        <taxon>Clostridia</taxon>
        <taxon>Lachnospirales</taxon>
        <taxon>Lachnospiraceae</taxon>
        <taxon>Parablautia</taxon>
    </lineage>
</organism>
<dbReference type="CDD" id="cd05826">
    <property type="entry name" value="Sortase_B"/>
    <property type="match status" value="1"/>
</dbReference>
<reference evidence="4 5" key="1">
    <citation type="submission" date="2018-09" db="EMBL/GenBank/DDBJ databases">
        <title>Murine metabolic-syndrome-specific gut microbial biobank.</title>
        <authorList>
            <person name="Liu C."/>
        </authorList>
    </citation>
    <scope>NUCLEOTIDE SEQUENCE [LARGE SCALE GENOMIC DNA]</scope>
    <source>
        <strain evidence="4 5">0.1xD8-82</strain>
    </source>
</reference>
<keyword evidence="1" id="KW-0378">Hydrolase</keyword>
<dbReference type="InterPro" id="IPR009835">
    <property type="entry name" value="SrtB"/>
</dbReference>
<accession>A0A3A9ALL0</accession>
<evidence type="ECO:0000313" key="5">
    <source>
        <dbReference type="Proteomes" id="UP000280696"/>
    </source>
</evidence>
<keyword evidence="3" id="KW-0472">Membrane</keyword>
<feature type="active site" description="Proton donor/acceptor" evidence="2">
    <location>
        <position position="187"/>
    </location>
</feature>
<dbReference type="Pfam" id="PF04203">
    <property type="entry name" value="Sortase"/>
    <property type="match status" value="1"/>
</dbReference>
<gene>
    <name evidence="4" type="ORF">D7V94_19345</name>
</gene>
<keyword evidence="5" id="KW-1185">Reference proteome</keyword>
<dbReference type="InterPro" id="IPR023365">
    <property type="entry name" value="Sortase_dom-sf"/>
</dbReference>
<dbReference type="Gene3D" id="2.40.260.10">
    <property type="entry name" value="Sortase"/>
    <property type="match status" value="1"/>
</dbReference>
<dbReference type="GO" id="GO:0016787">
    <property type="term" value="F:hydrolase activity"/>
    <property type="evidence" value="ECO:0007669"/>
    <property type="project" value="UniProtKB-KW"/>
</dbReference>
<evidence type="ECO:0000256" key="3">
    <source>
        <dbReference type="SAM" id="Phobius"/>
    </source>
</evidence>